<dbReference type="Proteomes" id="UP000076078">
    <property type="component" value="Unassembled WGS sequence"/>
</dbReference>
<dbReference type="Gene3D" id="2.60.40.10">
    <property type="entry name" value="Immunoglobulins"/>
    <property type="match status" value="3"/>
</dbReference>
<evidence type="ECO:0000256" key="2">
    <source>
        <dbReference type="ARBA" id="ARBA00023180"/>
    </source>
</evidence>
<keyword evidence="1" id="KW-0732">Signal</keyword>
<dbReference type="PANTHER" id="PTHR31341">
    <property type="entry name" value="IPT/TIG DOMAIN-CONTAINING PROTEIN-RELATED-RELATED"/>
    <property type="match status" value="1"/>
</dbReference>
<evidence type="ECO:0000313" key="4">
    <source>
        <dbReference type="EMBL" id="KYQ93171.1"/>
    </source>
</evidence>
<dbReference type="SUPFAM" id="SSF81296">
    <property type="entry name" value="E set domains"/>
    <property type="match status" value="4"/>
</dbReference>
<dbReference type="CDD" id="cd00603">
    <property type="entry name" value="IPT_PCSR"/>
    <property type="match status" value="2"/>
</dbReference>
<evidence type="ECO:0000256" key="1">
    <source>
        <dbReference type="ARBA" id="ARBA00022729"/>
    </source>
</evidence>
<evidence type="ECO:0000313" key="5">
    <source>
        <dbReference type="Proteomes" id="UP000076078"/>
    </source>
</evidence>
<dbReference type="InParanoid" id="A0A151ZGR8"/>
<evidence type="ECO:0000259" key="3">
    <source>
        <dbReference type="Pfam" id="PF01833"/>
    </source>
</evidence>
<reference evidence="4 5" key="1">
    <citation type="submission" date="2015-12" db="EMBL/GenBank/DDBJ databases">
        <title>Dictyostelia acquired genes for synthesis and detection of signals that induce cell-type specialization by lateral gene transfer from prokaryotes.</title>
        <authorList>
            <person name="Gloeckner G."/>
            <person name="Schaap P."/>
        </authorList>
    </citation>
    <scope>NUCLEOTIDE SEQUENCE [LARGE SCALE GENOMIC DNA]</scope>
    <source>
        <strain evidence="4 5">TK</strain>
    </source>
</reference>
<dbReference type="Pfam" id="PF01833">
    <property type="entry name" value="TIG"/>
    <property type="match status" value="2"/>
</dbReference>
<proteinExistence type="predicted"/>
<keyword evidence="5" id="KW-1185">Reference proteome</keyword>
<name>A0A151ZGR8_TIELA</name>
<gene>
    <name evidence="4" type="ORF">DLAC_05805</name>
</gene>
<organism evidence="4 5">
    <name type="scientific">Tieghemostelium lacteum</name>
    <name type="common">Slime mold</name>
    <name type="synonym">Dictyostelium lacteum</name>
    <dbReference type="NCBI Taxonomy" id="361077"/>
    <lineage>
        <taxon>Eukaryota</taxon>
        <taxon>Amoebozoa</taxon>
        <taxon>Evosea</taxon>
        <taxon>Eumycetozoa</taxon>
        <taxon>Dictyostelia</taxon>
        <taxon>Dictyosteliales</taxon>
        <taxon>Raperosteliaceae</taxon>
        <taxon>Tieghemostelium</taxon>
    </lineage>
</organism>
<dbReference type="InterPro" id="IPR052014">
    <property type="entry name" value="Dictyostelium_Tiger"/>
</dbReference>
<keyword evidence="2" id="KW-0325">Glycoprotein</keyword>
<sequence>MVYIENQKFGDIYYDNAYNPFNLFYSVKNDRCYTYCPWHSSEPNSLSGEFYTSLKYDSVQFKYYLFNMPDQILLNVLCEYSALPEVSRMDDTGTVQISGLSTAMLSDTNLIVTFRKGSSNYPCTKTTIANNNYNCKPAIPGTGSYTIVITSLGITTTVLDWIAPPPVIHSIKVPTFSQFDKTITNGMTLTITGSNFGTVASNIQIRFSLYGGNSCFDIQFLSAIENYGQQITCTLSFVNEITRRGLLPIKMTVDGVATIGQRTPIYWNFKFYTGFPAIGQFDDALNHNLFYIDNKYYGVPALFSNVEKRSLFTSFFPPAWTRLYTDWGVWQPIYFTSAGFFYYISGHPLAYQKAIITYTGSPSYENFNINYLIQINTGALSYTSPGMYPTNGVIYEYGNGITLLNVIAVPPSQPSTGLNSTFRVSDVGHAYTPVSVTIETKPSDITTLNIVRNFVSNSIYAVFPPLPAGSYKTSLTIENSTYAYQLNYLNPKISFVVAANSSYLNSIPTTGIMTITGENFYTRADLLNVKIGNVNCTNVILLEPHTKILCTIPVSLVTPTVVVSIFSQNVSRPSVALNITLDPPVIHFVNIVDAVARKITINGKNFGEVINDLKVTIGLDTLVCVITIPHYQLQCDVPYRKGNYSIQVSVNNRLSNFYRVQYTGKVDSAWVDSNHVLQVSGLGLGIDGGGLMIYLGTDTLTCVGNDTLLACTIPPLSTSNYLSVLGFVETSPLIPIKIIPEILSYSPNVVDTEGGNMTISGRFFGNLSYGLPSYLSVYSEFSPINYQYSNNTFIAFVPPGTGKNKILSVECDNQLSSVTFSYKAPNIYRIHQEDKKIAVIGDSFGTLQSELSLTVNGNKIYELNLNSPTNISFIYPLENLYGSLTLMVGSQKTEEKYLPPIILSATPGKRNQASFITVNGLNFPNSMNVTIGGKPCEISSIPSSVELDL</sequence>
<comment type="caution">
    <text evidence="4">The sequence shown here is derived from an EMBL/GenBank/DDBJ whole genome shotgun (WGS) entry which is preliminary data.</text>
</comment>
<feature type="domain" description="IPT/TIG" evidence="3">
    <location>
        <begin position="505"/>
        <end position="569"/>
    </location>
</feature>
<feature type="domain" description="IPT/TIG" evidence="3">
    <location>
        <begin position="598"/>
        <end position="662"/>
    </location>
</feature>
<dbReference type="InterPro" id="IPR002909">
    <property type="entry name" value="IPT_dom"/>
</dbReference>
<dbReference type="InterPro" id="IPR013783">
    <property type="entry name" value="Ig-like_fold"/>
</dbReference>
<dbReference type="InterPro" id="IPR014756">
    <property type="entry name" value="Ig_E-set"/>
</dbReference>
<dbReference type="AlphaFoldDB" id="A0A151ZGR8"/>
<dbReference type="EMBL" id="LODT01000028">
    <property type="protein sequence ID" value="KYQ93171.1"/>
    <property type="molecule type" value="Genomic_DNA"/>
</dbReference>
<accession>A0A151ZGR8</accession>
<protein>
    <recommendedName>
        <fullName evidence="3">IPT/TIG domain-containing protein</fullName>
    </recommendedName>
</protein>